<evidence type="ECO:0000256" key="1">
    <source>
        <dbReference type="SAM" id="MobiDB-lite"/>
    </source>
</evidence>
<dbReference type="Proteomes" id="UP000299102">
    <property type="component" value="Unassembled WGS sequence"/>
</dbReference>
<evidence type="ECO:0000313" key="2">
    <source>
        <dbReference type="EMBL" id="GBP85154.1"/>
    </source>
</evidence>
<comment type="caution">
    <text evidence="2">The sequence shown here is derived from an EMBL/GenBank/DDBJ whole genome shotgun (WGS) entry which is preliminary data.</text>
</comment>
<accession>A0A4C1ZDG6</accession>
<gene>
    <name evidence="2" type="ORF">EVAR_57652_1</name>
</gene>
<sequence>MLELIGTTSPVPLPTSSPSPAGAPSGATPLFSEHYKAFLFSQYGHLIGADLIWAPAAPIKVNSYHDIPFGRRKSHETK</sequence>
<protein>
    <submittedName>
        <fullName evidence="2">Uncharacterized protein</fullName>
    </submittedName>
</protein>
<reference evidence="2 3" key="1">
    <citation type="journal article" date="2019" name="Commun. Biol.">
        <title>The bagworm genome reveals a unique fibroin gene that provides high tensile strength.</title>
        <authorList>
            <person name="Kono N."/>
            <person name="Nakamura H."/>
            <person name="Ohtoshi R."/>
            <person name="Tomita M."/>
            <person name="Numata K."/>
            <person name="Arakawa K."/>
        </authorList>
    </citation>
    <scope>NUCLEOTIDE SEQUENCE [LARGE SCALE GENOMIC DNA]</scope>
</reference>
<organism evidence="2 3">
    <name type="scientific">Eumeta variegata</name>
    <name type="common">Bagworm moth</name>
    <name type="synonym">Eumeta japonica</name>
    <dbReference type="NCBI Taxonomy" id="151549"/>
    <lineage>
        <taxon>Eukaryota</taxon>
        <taxon>Metazoa</taxon>
        <taxon>Ecdysozoa</taxon>
        <taxon>Arthropoda</taxon>
        <taxon>Hexapoda</taxon>
        <taxon>Insecta</taxon>
        <taxon>Pterygota</taxon>
        <taxon>Neoptera</taxon>
        <taxon>Endopterygota</taxon>
        <taxon>Lepidoptera</taxon>
        <taxon>Glossata</taxon>
        <taxon>Ditrysia</taxon>
        <taxon>Tineoidea</taxon>
        <taxon>Psychidae</taxon>
        <taxon>Oiketicinae</taxon>
        <taxon>Eumeta</taxon>
    </lineage>
</organism>
<dbReference type="AlphaFoldDB" id="A0A4C1ZDG6"/>
<name>A0A4C1ZDG6_EUMVA</name>
<dbReference type="EMBL" id="BGZK01001719">
    <property type="protein sequence ID" value="GBP85154.1"/>
    <property type="molecule type" value="Genomic_DNA"/>
</dbReference>
<evidence type="ECO:0000313" key="3">
    <source>
        <dbReference type="Proteomes" id="UP000299102"/>
    </source>
</evidence>
<keyword evidence="3" id="KW-1185">Reference proteome</keyword>
<feature type="region of interest" description="Disordered" evidence="1">
    <location>
        <begin position="1"/>
        <end position="26"/>
    </location>
</feature>
<proteinExistence type="predicted"/>